<dbReference type="PROSITE" id="PS00107">
    <property type="entry name" value="PROTEIN_KINASE_ATP"/>
    <property type="match status" value="1"/>
</dbReference>
<dbReference type="InterPro" id="IPR011990">
    <property type="entry name" value="TPR-like_helical_dom_sf"/>
</dbReference>
<feature type="binding site" evidence="3">
    <location>
        <position position="89"/>
    </location>
    <ligand>
        <name>ATP</name>
        <dbReference type="ChEBI" id="CHEBI:30616"/>
    </ligand>
</feature>
<dbReference type="Pfam" id="PF00069">
    <property type="entry name" value="Pkinase"/>
    <property type="match status" value="1"/>
</dbReference>
<dbReference type="InterPro" id="IPR017441">
    <property type="entry name" value="Protein_kinase_ATP_BS"/>
</dbReference>
<name>A0AAD5WQQ2_9PEZI</name>
<keyword evidence="8" id="KW-1185">Reference proteome</keyword>
<dbReference type="PANTHER" id="PTHR24359:SF1">
    <property type="entry name" value="INHIBITOR OF NUCLEAR FACTOR KAPPA-B KINASE EPSILON SUBUNIT HOMOLOG 1-RELATED"/>
    <property type="match status" value="1"/>
</dbReference>
<feature type="region of interest" description="Disordered" evidence="4">
    <location>
        <begin position="1145"/>
        <end position="1169"/>
    </location>
</feature>
<keyword evidence="2 3" id="KW-0067">ATP-binding</keyword>
<keyword evidence="1 3" id="KW-0547">Nucleotide-binding</keyword>
<feature type="transmembrane region" description="Helical" evidence="5">
    <location>
        <begin position="976"/>
        <end position="1000"/>
    </location>
</feature>
<sequence length="1207" mass="134383">MAYHNALPYFLRPKAPDRQVGTNSSDLEGENTLRHLDLLGFLSATVKFGVDISIENWVHEAPGLPALGGGGTSIVNQARIDDRYGLAFKTPRSAILNSTGTESTEQSNKNHFRALIYELVALESLRDSKHVIDLVGVSWHVDEVDQVWPVLLTEQSRLGTLAAFLDSEYGKNASFDRKLKICTDVAKACVAMHRVGIIYGDLKPENILVFNEPDGFSARAIDFGYSSFGAGASTEVRVPRTRPYQAPEHEMDKLVTWDAAQKMDLFSFGFLVCRVLIWDECMAAAARLGVVGSNSMLDGLDELKSSKSFLVLVLGTVDSCSSIPREGKNLVQEIFRGTLNHDPSRRANDFEQMVNIMDPGYELKFDPGQKVNLKEMLQSVAEIGDILSDMDTVDYKVRQAIFLNLRRRTASHEGCACFGACVKQLSISYEIGFGTKRNAKAAAKWRSKCDGNQETLEHSIKSLGDRYNTSMQARVDRIGRLIGYSTGIPVDFCELYRSQDRLDEAEKVVRREVQGREQSMGNNSRSYLYQLTTLSIVLWNKGQHKQSIQTAEAAALVSKETYGEQDVLTVGCHNYFAYILFCTGRFAEAEGFQTKLIQTKKQQLGSSGGVNRTYATSVTMLVATYYMQGKYDKCLTTAEELLEAQMSILGIENPETLNTRSWICHARLALGDMDGLLAETRDIVRLNKVLLGRSDQTRYSQELLSRVLLAMAKPEPDAQIVEEYLDESLEIVVGVIDELEDPEGIFGSDSGQEEVADAVEGASDEKGESLWEETVHDQVEVDLMLHLLVSTTLLCGLGFKRDFDLAREHTHTITEGPFLEDKLGDNHPDKVKFLRVVEYLRDLEHIINSDTGEEADERRAVGVGELLWKLAHSRGEAARLEVRRAAVRGAIIRWAAHLGLDVLKYAITYPWRHTYFSVAMTVSDPEEYLSQWIGIRQAEYKFIGLLGSVISAVVAQLFSSPLLVDPPWTSLAALSISLTLSPMAVVAALHHTVFLNAVLFEPGLDARLKRVFGTGRIRVAPGCPGEARRSEKLPGLRRRLWLSTFVFGIPQLLLSYSIIASFAGIGLMITSPLWTRENNAVWERPQMTACAGVRRKRAGRTRKKRLQENSAVQRQRWVAVLAAASQPPPGLLFCVVGGGRWQSGQAKTLRRPRKQKHHGDRSPPKLTPDVQVAVPRGFRGVFDNLTLLSRKAQVPDEFGSQAHLEFL</sequence>
<protein>
    <recommendedName>
        <fullName evidence="6">Protein kinase domain-containing protein</fullName>
    </recommendedName>
</protein>
<dbReference type="InterPro" id="IPR000719">
    <property type="entry name" value="Prot_kinase_dom"/>
</dbReference>
<dbReference type="InterPro" id="IPR008271">
    <property type="entry name" value="Ser/Thr_kinase_AS"/>
</dbReference>
<keyword evidence="5" id="KW-0812">Transmembrane</keyword>
<evidence type="ECO:0000256" key="3">
    <source>
        <dbReference type="PROSITE-ProRule" id="PRU10141"/>
    </source>
</evidence>
<dbReference type="PROSITE" id="PS00108">
    <property type="entry name" value="PROTEIN_KINASE_ST"/>
    <property type="match status" value="1"/>
</dbReference>
<dbReference type="SMART" id="SM00220">
    <property type="entry name" value="S_TKc"/>
    <property type="match status" value="1"/>
</dbReference>
<feature type="compositionally biased region" description="Basic residues" evidence="4">
    <location>
        <begin position="1148"/>
        <end position="1159"/>
    </location>
</feature>
<keyword evidence="5" id="KW-0472">Membrane</keyword>
<dbReference type="GO" id="GO:0005524">
    <property type="term" value="F:ATP binding"/>
    <property type="evidence" value="ECO:0007669"/>
    <property type="project" value="UniProtKB-UniRule"/>
</dbReference>
<evidence type="ECO:0000256" key="4">
    <source>
        <dbReference type="SAM" id="MobiDB-lite"/>
    </source>
</evidence>
<evidence type="ECO:0000313" key="8">
    <source>
        <dbReference type="Proteomes" id="UP001201980"/>
    </source>
</evidence>
<dbReference type="Gene3D" id="1.10.510.10">
    <property type="entry name" value="Transferase(Phosphotransferase) domain 1"/>
    <property type="match status" value="1"/>
</dbReference>
<dbReference type="AlphaFoldDB" id="A0AAD5WQQ2"/>
<dbReference type="InterPro" id="IPR011009">
    <property type="entry name" value="Kinase-like_dom_sf"/>
</dbReference>
<feature type="transmembrane region" description="Helical" evidence="5">
    <location>
        <begin position="1040"/>
        <end position="1069"/>
    </location>
</feature>
<dbReference type="SUPFAM" id="SSF56112">
    <property type="entry name" value="Protein kinase-like (PK-like)"/>
    <property type="match status" value="1"/>
</dbReference>
<dbReference type="Gene3D" id="1.25.40.10">
    <property type="entry name" value="Tetratricopeptide repeat domain"/>
    <property type="match status" value="2"/>
</dbReference>
<dbReference type="SUPFAM" id="SSF48452">
    <property type="entry name" value="TPR-like"/>
    <property type="match status" value="1"/>
</dbReference>
<reference evidence="7" key="1">
    <citation type="submission" date="2022-07" db="EMBL/GenBank/DDBJ databases">
        <title>Draft genome sequence of Zalerion maritima ATCC 34329, a (micro)plastics degrading marine fungus.</title>
        <authorList>
            <person name="Paco A."/>
            <person name="Goncalves M.F.M."/>
            <person name="Rocha-Santos T.A.P."/>
            <person name="Alves A."/>
        </authorList>
    </citation>
    <scope>NUCLEOTIDE SEQUENCE</scope>
    <source>
        <strain evidence="7">ATCC 34329</strain>
    </source>
</reference>
<dbReference type="PROSITE" id="PS50011">
    <property type="entry name" value="PROTEIN_KINASE_DOM"/>
    <property type="match status" value="1"/>
</dbReference>
<feature type="transmembrane region" description="Helical" evidence="5">
    <location>
        <begin position="942"/>
        <end position="964"/>
    </location>
</feature>
<evidence type="ECO:0000256" key="5">
    <source>
        <dbReference type="SAM" id="Phobius"/>
    </source>
</evidence>
<accession>A0AAD5WQQ2</accession>
<comment type="caution">
    <text evidence="7">The sequence shown here is derived from an EMBL/GenBank/DDBJ whole genome shotgun (WGS) entry which is preliminary data.</text>
</comment>
<dbReference type="EMBL" id="JAKWBI020000178">
    <property type="protein sequence ID" value="KAJ2900155.1"/>
    <property type="molecule type" value="Genomic_DNA"/>
</dbReference>
<feature type="domain" description="Protein kinase" evidence="6">
    <location>
        <begin position="61"/>
        <end position="361"/>
    </location>
</feature>
<proteinExistence type="predicted"/>
<evidence type="ECO:0000256" key="1">
    <source>
        <dbReference type="ARBA" id="ARBA00022741"/>
    </source>
</evidence>
<evidence type="ECO:0000256" key="2">
    <source>
        <dbReference type="ARBA" id="ARBA00022840"/>
    </source>
</evidence>
<evidence type="ECO:0000259" key="6">
    <source>
        <dbReference type="PROSITE" id="PS50011"/>
    </source>
</evidence>
<dbReference type="Proteomes" id="UP001201980">
    <property type="component" value="Unassembled WGS sequence"/>
</dbReference>
<keyword evidence="5" id="KW-1133">Transmembrane helix</keyword>
<gene>
    <name evidence="7" type="ORF">MKZ38_002569</name>
</gene>
<dbReference type="GO" id="GO:0004674">
    <property type="term" value="F:protein serine/threonine kinase activity"/>
    <property type="evidence" value="ECO:0007669"/>
    <property type="project" value="TreeGrafter"/>
</dbReference>
<evidence type="ECO:0000313" key="7">
    <source>
        <dbReference type="EMBL" id="KAJ2900155.1"/>
    </source>
</evidence>
<organism evidence="7 8">
    <name type="scientific">Zalerion maritima</name>
    <dbReference type="NCBI Taxonomy" id="339359"/>
    <lineage>
        <taxon>Eukaryota</taxon>
        <taxon>Fungi</taxon>
        <taxon>Dikarya</taxon>
        <taxon>Ascomycota</taxon>
        <taxon>Pezizomycotina</taxon>
        <taxon>Sordariomycetes</taxon>
        <taxon>Lulworthiomycetidae</taxon>
        <taxon>Lulworthiales</taxon>
        <taxon>Lulworthiaceae</taxon>
        <taxon>Zalerion</taxon>
    </lineage>
</organism>
<dbReference type="PANTHER" id="PTHR24359">
    <property type="entry name" value="SERINE/THREONINE-PROTEIN KINASE SBK1"/>
    <property type="match status" value="1"/>
</dbReference>